<dbReference type="OrthoDB" id="445556at2759"/>
<dbReference type="CDD" id="cd06257">
    <property type="entry name" value="DnaJ"/>
    <property type="match status" value="1"/>
</dbReference>
<gene>
    <name evidence="4" type="ORF">EKO04_000606</name>
</gene>
<evidence type="ECO:0000259" key="3">
    <source>
        <dbReference type="PROSITE" id="PS50076"/>
    </source>
</evidence>
<dbReference type="SUPFAM" id="SSF46565">
    <property type="entry name" value="Chaperone J-domain"/>
    <property type="match status" value="1"/>
</dbReference>
<dbReference type="EMBL" id="RZGK01000002">
    <property type="protein sequence ID" value="KAF9702016.1"/>
    <property type="molecule type" value="Genomic_DNA"/>
</dbReference>
<evidence type="ECO:0000313" key="4">
    <source>
        <dbReference type="EMBL" id="KAF9702016.1"/>
    </source>
</evidence>
<organism evidence="4 5">
    <name type="scientific">Ascochyta lentis</name>
    <dbReference type="NCBI Taxonomy" id="205686"/>
    <lineage>
        <taxon>Eukaryota</taxon>
        <taxon>Fungi</taxon>
        <taxon>Dikarya</taxon>
        <taxon>Ascomycota</taxon>
        <taxon>Pezizomycotina</taxon>
        <taxon>Dothideomycetes</taxon>
        <taxon>Pleosporomycetidae</taxon>
        <taxon>Pleosporales</taxon>
        <taxon>Pleosporineae</taxon>
        <taxon>Didymellaceae</taxon>
        <taxon>Ascochyta</taxon>
    </lineage>
</organism>
<dbReference type="InterPro" id="IPR051938">
    <property type="entry name" value="Apopto_cytoskel_mod"/>
</dbReference>
<dbReference type="InterPro" id="IPR018253">
    <property type="entry name" value="DnaJ_domain_CS"/>
</dbReference>
<feature type="domain" description="J" evidence="3">
    <location>
        <begin position="75"/>
        <end position="146"/>
    </location>
</feature>
<dbReference type="Proteomes" id="UP000651452">
    <property type="component" value="Unassembled WGS sequence"/>
</dbReference>
<dbReference type="AlphaFoldDB" id="A0A8H7JE26"/>
<evidence type="ECO:0000313" key="5">
    <source>
        <dbReference type="Proteomes" id="UP000651452"/>
    </source>
</evidence>
<dbReference type="InterPro" id="IPR001623">
    <property type="entry name" value="DnaJ_domain"/>
</dbReference>
<dbReference type="SMART" id="SM00271">
    <property type="entry name" value="DnaJ"/>
    <property type="match status" value="1"/>
</dbReference>
<keyword evidence="5" id="KW-1185">Reference proteome</keyword>
<dbReference type="PANTHER" id="PTHR44145">
    <property type="entry name" value="DNAJ HOMOLOG SUBFAMILY A MEMBER 3, MITOCHONDRIAL"/>
    <property type="match status" value="1"/>
</dbReference>
<dbReference type="PROSITE" id="PS00636">
    <property type="entry name" value="DNAJ_1"/>
    <property type="match status" value="1"/>
</dbReference>
<feature type="compositionally biased region" description="Polar residues" evidence="2">
    <location>
        <begin position="38"/>
        <end position="47"/>
    </location>
</feature>
<sequence length="305" mass="35322">MLPKKSPVLFSSYANAFTPLYHTHASPPQSCRHHMSKPQHTTPSRTYAQHAHHAHSADADLLHWPDAIRPHTTPTPYQILDCKKGDAYKKNRYYALVKLYHPDRCHPGSSAHHLPLAVRLERYRMLVAAHDILSDAEKRKAYDAWGAGWAGHHRTPTSSGHSHNPYDWEFDRKRWNTDPRSNATWEDWERWYGENHEGGEQKDRAIQMSNFTFMSLLFAFVAIGGVMQGTRFSGFHSSVVERRDQVHREASSVYQRSRHATMSGDRDERIRTFLEHREANLAGEESYHRLLPPSDNCSPNEIRRQ</sequence>
<dbReference type="PROSITE" id="PS50076">
    <property type="entry name" value="DNAJ_2"/>
    <property type="match status" value="1"/>
</dbReference>
<keyword evidence="1" id="KW-0143">Chaperone</keyword>
<comment type="caution">
    <text evidence="4">The sequence shown here is derived from an EMBL/GenBank/DDBJ whole genome shotgun (WGS) entry which is preliminary data.</text>
</comment>
<reference evidence="4" key="2">
    <citation type="submission" date="2020-09" db="EMBL/GenBank/DDBJ databases">
        <title>Reference genome assembly for Australian Ascochyta lentis isolate Al4.</title>
        <authorList>
            <person name="Lee R.C."/>
            <person name="Farfan-Caceres L.M."/>
            <person name="Debler J.W."/>
            <person name="Williams A.H."/>
            <person name="Henares B.M."/>
        </authorList>
    </citation>
    <scope>NUCLEOTIDE SEQUENCE</scope>
    <source>
        <strain evidence="4">Al4</strain>
    </source>
</reference>
<name>A0A8H7JE26_9PLEO</name>
<dbReference type="InterPro" id="IPR036869">
    <property type="entry name" value="J_dom_sf"/>
</dbReference>
<reference evidence="4" key="1">
    <citation type="submission" date="2018-12" db="EMBL/GenBank/DDBJ databases">
        <authorList>
            <person name="Syme R.A."/>
            <person name="Farfan-Caceres L."/>
            <person name="Lichtenzveig J."/>
        </authorList>
    </citation>
    <scope>NUCLEOTIDE SEQUENCE</scope>
    <source>
        <strain evidence="4">Al4</strain>
    </source>
</reference>
<dbReference type="Pfam" id="PF00226">
    <property type="entry name" value="DnaJ"/>
    <property type="match status" value="1"/>
</dbReference>
<evidence type="ECO:0000256" key="2">
    <source>
        <dbReference type="SAM" id="MobiDB-lite"/>
    </source>
</evidence>
<dbReference type="PANTHER" id="PTHR44145:SF3">
    <property type="entry name" value="DNAJ HOMOLOG SUBFAMILY A MEMBER 3, MITOCHONDRIAL"/>
    <property type="match status" value="1"/>
</dbReference>
<protein>
    <recommendedName>
        <fullName evidence="3">J domain-containing protein</fullName>
    </recommendedName>
</protein>
<evidence type="ECO:0000256" key="1">
    <source>
        <dbReference type="ARBA" id="ARBA00023186"/>
    </source>
</evidence>
<proteinExistence type="predicted"/>
<dbReference type="Gene3D" id="1.10.287.110">
    <property type="entry name" value="DnaJ domain"/>
    <property type="match status" value="1"/>
</dbReference>
<accession>A0A8H7JE26</accession>
<feature type="region of interest" description="Disordered" evidence="2">
    <location>
        <begin position="27"/>
        <end position="49"/>
    </location>
</feature>